<evidence type="ECO:0000256" key="3">
    <source>
        <dbReference type="ARBA" id="ARBA00022692"/>
    </source>
</evidence>
<dbReference type="Pfam" id="PF01127">
    <property type="entry name" value="Sdh_cyt"/>
    <property type="match status" value="1"/>
</dbReference>
<dbReference type="InterPro" id="IPR034804">
    <property type="entry name" value="SQR/QFR_C/D"/>
</dbReference>
<dbReference type="Proteomes" id="UP001501446">
    <property type="component" value="Unassembled WGS sequence"/>
</dbReference>
<dbReference type="RefSeq" id="WP_345311819.1">
    <property type="nucleotide sequence ID" value="NZ_BAABLN010000035.1"/>
</dbReference>
<keyword evidence="7 8" id="KW-0472">Membrane</keyword>
<gene>
    <name evidence="9" type="ORF">GCM10025781_25380</name>
</gene>
<organism evidence="9 10">
    <name type="scientific">Kocuria gwangalliensis</name>
    <dbReference type="NCBI Taxonomy" id="501592"/>
    <lineage>
        <taxon>Bacteria</taxon>
        <taxon>Bacillati</taxon>
        <taxon>Actinomycetota</taxon>
        <taxon>Actinomycetes</taxon>
        <taxon>Micrococcales</taxon>
        <taxon>Micrococcaceae</taxon>
        <taxon>Kocuria</taxon>
    </lineage>
</organism>
<evidence type="ECO:0000313" key="9">
    <source>
        <dbReference type="EMBL" id="GAA4705213.1"/>
    </source>
</evidence>
<evidence type="ECO:0000256" key="2">
    <source>
        <dbReference type="ARBA" id="ARBA00022617"/>
    </source>
</evidence>
<dbReference type="SUPFAM" id="SSF81343">
    <property type="entry name" value="Fumarate reductase respiratory complex transmembrane subunits"/>
    <property type="match status" value="1"/>
</dbReference>
<keyword evidence="3 8" id="KW-0812">Transmembrane</keyword>
<reference evidence="10" key="1">
    <citation type="journal article" date="2019" name="Int. J. Syst. Evol. Microbiol.">
        <title>The Global Catalogue of Microorganisms (GCM) 10K type strain sequencing project: providing services to taxonomists for standard genome sequencing and annotation.</title>
        <authorList>
            <consortium name="The Broad Institute Genomics Platform"/>
            <consortium name="The Broad Institute Genome Sequencing Center for Infectious Disease"/>
            <person name="Wu L."/>
            <person name="Ma J."/>
        </authorList>
    </citation>
    <scope>NUCLEOTIDE SEQUENCE [LARGE SCALE GENOMIC DNA]</scope>
    <source>
        <strain evidence="10">JCM 18958</strain>
    </source>
</reference>
<dbReference type="InterPro" id="IPR011138">
    <property type="entry name" value="Cytochrome_b-558"/>
</dbReference>
<proteinExistence type="predicted"/>
<dbReference type="Gene3D" id="1.20.1300.10">
    <property type="entry name" value="Fumarate reductase/succinate dehydrogenase, transmembrane subunit"/>
    <property type="match status" value="1"/>
</dbReference>
<evidence type="ECO:0000256" key="6">
    <source>
        <dbReference type="ARBA" id="ARBA00023004"/>
    </source>
</evidence>
<feature type="transmembrane region" description="Helical" evidence="8">
    <location>
        <begin position="35"/>
        <end position="54"/>
    </location>
</feature>
<evidence type="ECO:0000256" key="1">
    <source>
        <dbReference type="ARBA" id="ARBA00004370"/>
    </source>
</evidence>
<keyword evidence="6" id="KW-0408">Iron</keyword>
<evidence type="ECO:0000256" key="5">
    <source>
        <dbReference type="ARBA" id="ARBA00022989"/>
    </source>
</evidence>
<keyword evidence="5 8" id="KW-1133">Transmembrane helix</keyword>
<evidence type="ECO:0000256" key="7">
    <source>
        <dbReference type="ARBA" id="ARBA00023136"/>
    </source>
</evidence>
<sequence length="267" mass="28616">MNPAAQPPTDTADPAPKPSAWEVMFKDATNSELKLAMAASGTVLSLFTAGHMAGNMQVYRGRKYYNEYAEFIRTVGAPVLPRNGVLWVVRVGLLASATSHIMAGTELTLRAMRAERHTVQGTIRDLKRQLTGKQRRRPRGRRRSVPQIIARSMRSTGVVLGLFTVYHVADLTVGARPAASSKHRHGDAYGNLVASLSRPGVAFFYAASMAALAGHMIHGMRTAAMDAGFTTTAQRAQTVEVAAKVVGAVVALGNVTIPVAVQAKVVR</sequence>
<comment type="caution">
    <text evidence="9">The sequence shown here is derived from an EMBL/GenBank/DDBJ whole genome shotgun (WGS) entry which is preliminary data.</text>
</comment>
<dbReference type="InterPro" id="IPR000701">
    <property type="entry name" value="SuccDH_FuR_B_TM-su"/>
</dbReference>
<evidence type="ECO:0000256" key="8">
    <source>
        <dbReference type="SAM" id="Phobius"/>
    </source>
</evidence>
<dbReference type="EMBL" id="BAABLN010000035">
    <property type="protein sequence ID" value="GAA4705213.1"/>
    <property type="molecule type" value="Genomic_DNA"/>
</dbReference>
<protein>
    <submittedName>
        <fullName evidence="9">Succinate dehydrogenase cytochrome b subunit</fullName>
    </submittedName>
</protein>
<comment type="subcellular location">
    <subcellularLocation>
        <location evidence="1">Membrane</location>
    </subcellularLocation>
</comment>
<name>A0ABP8XED8_9MICC</name>
<keyword evidence="4" id="KW-0479">Metal-binding</keyword>
<dbReference type="NCBIfam" id="TIGR02046">
    <property type="entry name" value="sdhC_b558_fam"/>
    <property type="match status" value="1"/>
</dbReference>
<keyword evidence="2" id="KW-0349">Heme</keyword>
<feature type="transmembrane region" description="Helical" evidence="8">
    <location>
        <begin position="148"/>
        <end position="169"/>
    </location>
</feature>
<feature type="transmembrane region" description="Helical" evidence="8">
    <location>
        <begin position="189"/>
        <end position="212"/>
    </location>
</feature>
<evidence type="ECO:0000256" key="4">
    <source>
        <dbReference type="ARBA" id="ARBA00022723"/>
    </source>
</evidence>
<accession>A0ABP8XED8</accession>
<evidence type="ECO:0000313" key="10">
    <source>
        <dbReference type="Proteomes" id="UP001501446"/>
    </source>
</evidence>
<keyword evidence="10" id="KW-1185">Reference proteome</keyword>
<dbReference type="CDD" id="cd03498">
    <property type="entry name" value="SQR_TypeB_2_TM"/>
    <property type="match status" value="1"/>
</dbReference>